<sequence>MRLEWSLPLLGLLLCVGKMAQKSFVMLLSLLLGPSSNKEFQVEISGTTVTITCPVSESSLTWTFSGTGVSGHDKYTLENYDSSPGNVTCSSPSQKYHMYLNARVCENCQELDAWAVTGIVAADLLITSGVLILVYYFSKARKGRASAGGRPRGQKTQRPPPVPNPDYE</sequence>
<dbReference type="GO" id="GO:0007166">
    <property type="term" value="P:cell surface receptor signaling pathway"/>
    <property type="evidence" value="ECO:0007669"/>
    <property type="project" value="TreeGrafter"/>
</dbReference>
<evidence type="ECO:0000256" key="2">
    <source>
        <dbReference type="ARBA" id="ARBA00022475"/>
    </source>
</evidence>
<dbReference type="GO" id="GO:0045059">
    <property type="term" value="P:positive thymic T cell selection"/>
    <property type="evidence" value="ECO:0007669"/>
    <property type="project" value="TreeGrafter"/>
</dbReference>
<feature type="non-terminal residue" evidence="7">
    <location>
        <position position="1"/>
    </location>
</feature>
<keyword evidence="5" id="KW-0812">Transmembrane</keyword>
<dbReference type="GO" id="GO:0004888">
    <property type="term" value="F:transmembrane signaling receptor activity"/>
    <property type="evidence" value="ECO:0007669"/>
    <property type="project" value="TreeGrafter"/>
</dbReference>
<feature type="region of interest" description="Disordered" evidence="4">
    <location>
        <begin position="144"/>
        <end position="168"/>
    </location>
</feature>
<dbReference type="Pfam" id="PF16681">
    <property type="entry name" value="Ig_5"/>
    <property type="match status" value="1"/>
</dbReference>
<keyword evidence="5" id="KW-0472">Membrane</keyword>
<comment type="subcellular location">
    <subcellularLocation>
        <location evidence="1">Cell membrane</location>
        <topology evidence="1">Single-pass type I membrane protein</topology>
    </subcellularLocation>
</comment>
<evidence type="ECO:0000256" key="3">
    <source>
        <dbReference type="ARBA" id="ARBA00022729"/>
    </source>
</evidence>
<feature type="compositionally biased region" description="Pro residues" evidence="4">
    <location>
        <begin position="158"/>
        <end position="168"/>
    </location>
</feature>
<feature type="signal peptide" evidence="6">
    <location>
        <begin position="1"/>
        <end position="20"/>
    </location>
</feature>
<reference evidence="7 8" key="1">
    <citation type="submission" date="2019-09" db="EMBL/GenBank/DDBJ databases">
        <title>Bird 10,000 Genomes (B10K) Project - Family phase.</title>
        <authorList>
            <person name="Zhang G."/>
        </authorList>
    </citation>
    <scope>NUCLEOTIDE SEQUENCE [LARGE SCALE GENOMIC DNA]</scope>
    <source>
        <strain evidence="7">B10K-DU-001-61</strain>
        <tissue evidence="7">Muscle</tissue>
    </source>
</reference>
<protein>
    <submittedName>
        <fullName evidence="7">CD3E protein</fullName>
    </submittedName>
</protein>
<dbReference type="PANTHER" id="PTHR10570:SF9">
    <property type="entry name" value="T-CELL SURFACE GLYCOPROTEIN CD3 EPSILON CHAIN"/>
    <property type="match status" value="1"/>
</dbReference>
<feature type="transmembrane region" description="Helical" evidence="5">
    <location>
        <begin position="113"/>
        <end position="137"/>
    </location>
</feature>
<dbReference type="InterPro" id="IPR013783">
    <property type="entry name" value="Ig-like_fold"/>
</dbReference>
<evidence type="ECO:0000256" key="4">
    <source>
        <dbReference type="SAM" id="MobiDB-lite"/>
    </source>
</evidence>
<keyword evidence="2" id="KW-1003">Cell membrane</keyword>
<dbReference type="AlphaFoldDB" id="A0A7K9UGD4"/>
<keyword evidence="3 6" id="KW-0732">Signal</keyword>
<dbReference type="PANTHER" id="PTHR10570">
    <property type="entry name" value="T-CELL SURFACE GLYCOPROTEIN CD3 GAMMA CHAIN / DELTA CHAIN"/>
    <property type="match status" value="1"/>
</dbReference>
<feature type="non-terminal residue" evidence="7">
    <location>
        <position position="168"/>
    </location>
</feature>
<dbReference type="Gene3D" id="2.60.40.10">
    <property type="entry name" value="Immunoglobulins"/>
    <property type="match status" value="1"/>
</dbReference>
<evidence type="ECO:0000313" key="8">
    <source>
        <dbReference type="Proteomes" id="UP000579406"/>
    </source>
</evidence>
<evidence type="ECO:0000256" key="1">
    <source>
        <dbReference type="ARBA" id="ARBA00004251"/>
    </source>
</evidence>
<organism evidence="7 8">
    <name type="scientific">Chloroceryle aenea</name>
    <name type="common">American pygmy kingfisher</name>
    <dbReference type="NCBI Taxonomy" id="176938"/>
    <lineage>
        <taxon>Eukaryota</taxon>
        <taxon>Metazoa</taxon>
        <taxon>Chordata</taxon>
        <taxon>Craniata</taxon>
        <taxon>Vertebrata</taxon>
        <taxon>Euteleostomi</taxon>
        <taxon>Archelosauria</taxon>
        <taxon>Archosauria</taxon>
        <taxon>Dinosauria</taxon>
        <taxon>Saurischia</taxon>
        <taxon>Theropoda</taxon>
        <taxon>Coelurosauria</taxon>
        <taxon>Aves</taxon>
        <taxon>Neognathae</taxon>
        <taxon>Neoaves</taxon>
        <taxon>Telluraves</taxon>
        <taxon>Coraciimorphae</taxon>
        <taxon>Coraciiformes</taxon>
        <taxon>Cerylidae</taxon>
        <taxon>Chloroceryle</taxon>
    </lineage>
</organism>
<name>A0A7K9UGD4_9AVES</name>
<proteinExistence type="predicted"/>
<keyword evidence="8" id="KW-1185">Reference proteome</keyword>
<dbReference type="OrthoDB" id="9947847at2759"/>
<dbReference type="EMBL" id="VWZY01012143">
    <property type="protein sequence ID" value="NXI59498.1"/>
    <property type="molecule type" value="Genomic_DNA"/>
</dbReference>
<dbReference type="GO" id="GO:0042105">
    <property type="term" value="C:alpha-beta T cell receptor complex"/>
    <property type="evidence" value="ECO:0007669"/>
    <property type="project" value="TreeGrafter"/>
</dbReference>
<dbReference type="GO" id="GO:0009897">
    <property type="term" value="C:external side of plasma membrane"/>
    <property type="evidence" value="ECO:0007669"/>
    <property type="project" value="TreeGrafter"/>
</dbReference>
<evidence type="ECO:0000256" key="6">
    <source>
        <dbReference type="SAM" id="SignalP"/>
    </source>
</evidence>
<accession>A0A7K9UGD4</accession>
<evidence type="ECO:0000313" key="7">
    <source>
        <dbReference type="EMBL" id="NXI59498.1"/>
    </source>
</evidence>
<keyword evidence="5" id="KW-1133">Transmembrane helix</keyword>
<dbReference type="Proteomes" id="UP000579406">
    <property type="component" value="Unassembled WGS sequence"/>
</dbReference>
<comment type="caution">
    <text evidence="7">The sequence shown here is derived from an EMBL/GenBank/DDBJ whole genome shotgun (WGS) entry which is preliminary data.</text>
</comment>
<gene>
    <name evidence="7" type="primary">Cd3e</name>
    <name evidence="7" type="ORF">CHLAEN_R09394</name>
</gene>
<feature type="chain" id="PRO_5029654645" evidence="6">
    <location>
        <begin position="21"/>
        <end position="168"/>
    </location>
</feature>
<evidence type="ECO:0000256" key="5">
    <source>
        <dbReference type="SAM" id="Phobius"/>
    </source>
</evidence>
<dbReference type="InterPro" id="IPR015484">
    <property type="entry name" value="CD3_esu/gsu/dsu"/>
</dbReference>